<evidence type="ECO:0000313" key="2">
    <source>
        <dbReference type="Proteomes" id="UP000231019"/>
    </source>
</evidence>
<reference evidence="1 2" key="1">
    <citation type="submission" date="2017-09" db="EMBL/GenBank/DDBJ databases">
        <title>Depth-based differentiation of microbial function through sediment-hosted aquifers and enrichment of novel symbionts in the deep terrestrial subsurface.</title>
        <authorList>
            <person name="Probst A.J."/>
            <person name="Ladd B."/>
            <person name="Jarett J.K."/>
            <person name="Geller-Mcgrath D.E."/>
            <person name="Sieber C.M."/>
            <person name="Emerson J.B."/>
            <person name="Anantharaman K."/>
            <person name="Thomas B.C."/>
            <person name="Malmstrom R."/>
            <person name="Stieglmeier M."/>
            <person name="Klingl A."/>
            <person name="Woyke T."/>
            <person name="Ryan C.M."/>
            <person name="Banfield J.F."/>
        </authorList>
    </citation>
    <scope>NUCLEOTIDE SEQUENCE [LARGE SCALE GENOMIC DNA]</scope>
    <source>
        <strain evidence="1">CG17_big_fil_post_rev_8_21_14_2_50_48_46</strain>
    </source>
</reference>
<dbReference type="EMBL" id="PFFQ01000056">
    <property type="protein sequence ID" value="PIW14728.1"/>
    <property type="molecule type" value="Genomic_DNA"/>
</dbReference>
<evidence type="ECO:0008006" key="3">
    <source>
        <dbReference type="Google" id="ProtNLM"/>
    </source>
</evidence>
<dbReference type="AlphaFoldDB" id="A0A2M7FZL6"/>
<dbReference type="Gene3D" id="3.40.50.12580">
    <property type="match status" value="1"/>
</dbReference>
<dbReference type="SUPFAM" id="SSF53756">
    <property type="entry name" value="UDP-Glycosyltransferase/glycogen phosphorylase"/>
    <property type="match status" value="1"/>
</dbReference>
<dbReference type="InterPro" id="IPR043148">
    <property type="entry name" value="TagF_C"/>
</dbReference>
<proteinExistence type="predicted"/>
<protein>
    <recommendedName>
        <fullName evidence="3">CDP-glycerol--glycerophosphate glycerophosphotransferase</fullName>
    </recommendedName>
</protein>
<gene>
    <name evidence="1" type="ORF">COW36_20190</name>
</gene>
<evidence type="ECO:0000313" key="1">
    <source>
        <dbReference type="EMBL" id="PIW14728.1"/>
    </source>
</evidence>
<sequence>MSYLQVPKMGFLFHIPEMYFNYRNVLNLLDRDSFDIVLPDEASESLLDIMAAEEYRFSYISELLQSKTLYRYLISDHIFLHDYQLMNQLGSRQIKFSSELGCDRLHLNNWNKLYDMILCFGRYQEKKLKFCERSWIFQVGWPQYDPFFQEWNPDYEALNEHFGCDPHKPTILWLPYFEGLSSIDIYAERMAALTDRYNVLVKPHDYTLLEEYERIQLLDQLPFTSVLKRPMDTLPLLLLADTVFADYGNTPFPPLYCDKRLILLSVPFAPEHEYVGFGSSDITLRSYLPTLKPESRLDEFHALLEDEAPWERFFRKKNMLKERFFASTYGSSAQKCAEILNSLDRYL</sequence>
<accession>A0A2M7FZL6</accession>
<comment type="caution">
    <text evidence="1">The sequence shown here is derived from an EMBL/GenBank/DDBJ whole genome shotgun (WGS) entry which is preliminary data.</text>
</comment>
<organism evidence="1 2">
    <name type="scientific">bacterium (Candidatus Blackallbacteria) CG17_big_fil_post_rev_8_21_14_2_50_48_46</name>
    <dbReference type="NCBI Taxonomy" id="2014261"/>
    <lineage>
        <taxon>Bacteria</taxon>
        <taxon>Candidatus Blackallbacteria</taxon>
    </lineage>
</organism>
<name>A0A2M7FZL6_9BACT</name>
<dbReference type="Proteomes" id="UP000231019">
    <property type="component" value="Unassembled WGS sequence"/>
</dbReference>